<accession>A0ABX2CPI7</accession>
<dbReference type="Proteomes" id="UP000702425">
    <property type="component" value="Unassembled WGS sequence"/>
</dbReference>
<name>A0ABX2CPI7_9CYAN</name>
<evidence type="ECO:0000313" key="3">
    <source>
        <dbReference type="EMBL" id="NQE32319.1"/>
    </source>
</evidence>
<keyword evidence="1" id="KW-0175">Coiled coil</keyword>
<evidence type="ECO:0000256" key="2">
    <source>
        <dbReference type="SAM" id="MobiDB-lite"/>
    </source>
</evidence>
<feature type="compositionally biased region" description="Basic residues" evidence="2">
    <location>
        <begin position="238"/>
        <end position="251"/>
    </location>
</feature>
<protein>
    <submittedName>
        <fullName evidence="3">Uncharacterized protein</fullName>
    </submittedName>
</protein>
<proteinExistence type="predicted"/>
<feature type="coiled-coil region" evidence="1">
    <location>
        <begin position="83"/>
        <end position="138"/>
    </location>
</feature>
<reference evidence="3 4" key="1">
    <citation type="journal article" date="2020" name="Sci. Rep.">
        <title>A novel cyanobacterial geosmin producer, revising GeoA distribution and dispersion patterns in Bacteria.</title>
        <authorList>
            <person name="Churro C."/>
            <person name="Semedo-Aguiar A.P."/>
            <person name="Silva A.D."/>
            <person name="Pereira-Leal J.B."/>
            <person name="Leite R.B."/>
        </authorList>
    </citation>
    <scope>NUCLEOTIDE SEQUENCE [LARGE SCALE GENOMIC DNA]</scope>
    <source>
        <strain evidence="3 4">IPMA8</strain>
    </source>
</reference>
<comment type="caution">
    <text evidence="3">The sequence shown here is derived from an EMBL/GenBank/DDBJ whole genome shotgun (WGS) entry which is preliminary data.</text>
</comment>
<feature type="region of interest" description="Disordered" evidence="2">
    <location>
        <begin position="226"/>
        <end position="251"/>
    </location>
</feature>
<gene>
    <name evidence="3" type="ORF">E5S67_00031</name>
</gene>
<dbReference type="EMBL" id="SRRZ01000001">
    <property type="protein sequence ID" value="NQE32319.1"/>
    <property type="molecule type" value="Genomic_DNA"/>
</dbReference>
<dbReference type="RefSeq" id="WP_172184288.1">
    <property type="nucleotide sequence ID" value="NZ_CAWPPK010000001.1"/>
</dbReference>
<evidence type="ECO:0000313" key="4">
    <source>
        <dbReference type="Proteomes" id="UP000702425"/>
    </source>
</evidence>
<organism evidence="3 4">
    <name type="scientific">Microcoleus asticus IPMA8</name>
    <dbReference type="NCBI Taxonomy" id="2563858"/>
    <lineage>
        <taxon>Bacteria</taxon>
        <taxon>Bacillati</taxon>
        <taxon>Cyanobacteriota</taxon>
        <taxon>Cyanophyceae</taxon>
        <taxon>Oscillatoriophycideae</taxon>
        <taxon>Oscillatoriales</taxon>
        <taxon>Microcoleaceae</taxon>
        <taxon>Microcoleus</taxon>
        <taxon>Microcoleus asticus</taxon>
    </lineage>
</organism>
<sequence>MKAEFYFDCHKYICSLVQVDFVKELKIKNHQGFVLAVKQGQKIGLLGKSRHNAKQVDVSKPHFYNVIKAAMSALELETKNEVILERNRTLADAEEMIQQQNREIRILNEQLRMLATKVEELSREKQQLSMQLVEKEIRETEMSQEIDNFPATEEDLSAEIEHRIEKAEIHEKIEELSVQASGLAVQLIANQQNSEEIEEEEEISGTGVESVDLEIIEEVEENLKQVEVQGGESEIKRLPKRPSNRKMRKKS</sequence>
<keyword evidence="4" id="KW-1185">Reference proteome</keyword>
<evidence type="ECO:0000256" key="1">
    <source>
        <dbReference type="SAM" id="Coils"/>
    </source>
</evidence>